<name>A0A1M5G0N5_9BACT</name>
<dbReference type="RefSeq" id="WP_073045927.1">
    <property type="nucleotide sequence ID" value="NZ_FQUO01000015.1"/>
</dbReference>
<sequence>MTWVIATVSDGHTVYIFHLQLTMIGGLHYIPIYTKSQEEAFTFYSHGEAQQMISKLRNPLERRYHPEPLL</sequence>
<evidence type="ECO:0000313" key="2">
    <source>
        <dbReference type="Proteomes" id="UP000184368"/>
    </source>
</evidence>
<dbReference type="STRING" id="1302690.BUE76_10525"/>
<protein>
    <submittedName>
        <fullName evidence="1">Uncharacterized protein</fullName>
    </submittedName>
</protein>
<reference evidence="1 2" key="1">
    <citation type="submission" date="2016-11" db="EMBL/GenBank/DDBJ databases">
        <authorList>
            <person name="Jaros S."/>
            <person name="Januszkiewicz K."/>
            <person name="Wedrychowicz H."/>
        </authorList>
    </citation>
    <scope>NUCLEOTIDE SEQUENCE [LARGE SCALE GENOMIC DNA]</scope>
    <source>
        <strain evidence="1 2">DSM 26897</strain>
    </source>
</reference>
<dbReference type="AlphaFoldDB" id="A0A1M5G0N5"/>
<evidence type="ECO:0000313" key="1">
    <source>
        <dbReference type="EMBL" id="SHF97021.1"/>
    </source>
</evidence>
<dbReference type="EMBL" id="FQUO01000015">
    <property type="protein sequence ID" value="SHF97021.1"/>
    <property type="molecule type" value="Genomic_DNA"/>
</dbReference>
<proteinExistence type="predicted"/>
<accession>A0A1M5G0N5</accession>
<keyword evidence="2" id="KW-1185">Reference proteome</keyword>
<gene>
    <name evidence="1" type="ORF">SAMN05444008_11541</name>
</gene>
<organism evidence="1 2">
    <name type="scientific">Cnuella takakiae</name>
    <dbReference type="NCBI Taxonomy" id="1302690"/>
    <lineage>
        <taxon>Bacteria</taxon>
        <taxon>Pseudomonadati</taxon>
        <taxon>Bacteroidota</taxon>
        <taxon>Chitinophagia</taxon>
        <taxon>Chitinophagales</taxon>
        <taxon>Chitinophagaceae</taxon>
        <taxon>Cnuella</taxon>
    </lineage>
</organism>
<dbReference type="Proteomes" id="UP000184368">
    <property type="component" value="Unassembled WGS sequence"/>
</dbReference>